<evidence type="ECO:0000313" key="2">
    <source>
        <dbReference type="EMBL" id="EFW13234.1"/>
    </source>
</evidence>
<dbReference type="VEuPathDB" id="FungiDB:CPSG_10175"/>
<feature type="compositionally biased region" description="Basic and acidic residues" evidence="1">
    <location>
        <begin position="60"/>
        <end position="72"/>
    </location>
</feature>
<dbReference type="OMA" id="GCKAHAR"/>
<dbReference type="STRING" id="443226.E9DK26"/>
<name>E9DK26_COCPS</name>
<protein>
    <recommendedName>
        <fullName evidence="4">Retrotransposon gag domain-containing protein</fullName>
    </recommendedName>
</protein>
<organism evidence="3">
    <name type="scientific">Coccidioides posadasii (strain RMSCC 757 / Silveira)</name>
    <name type="common">Valley fever fungus</name>
    <dbReference type="NCBI Taxonomy" id="443226"/>
    <lineage>
        <taxon>Eukaryota</taxon>
        <taxon>Fungi</taxon>
        <taxon>Dikarya</taxon>
        <taxon>Ascomycota</taxon>
        <taxon>Pezizomycotina</taxon>
        <taxon>Eurotiomycetes</taxon>
        <taxon>Eurotiomycetidae</taxon>
        <taxon>Onygenales</taxon>
        <taxon>Onygenaceae</taxon>
        <taxon>Coccidioides</taxon>
    </lineage>
</organism>
<dbReference type="Proteomes" id="UP000002497">
    <property type="component" value="Unassembled WGS sequence"/>
</dbReference>
<reference evidence="3" key="1">
    <citation type="journal article" date="2010" name="Genome Res.">
        <title>Population genomic sequencing of Coccidioides fungi reveals recent hybridization and transposon control.</title>
        <authorList>
            <person name="Neafsey D.E."/>
            <person name="Barker B.M."/>
            <person name="Sharpton T.J."/>
            <person name="Stajich J.E."/>
            <person name="Park D.J."/>
            <person name="Whiston E."/>
            <person name="Hung C.-Y."/>
            <person name="McMahan C."/>
            <person name="White J."/>
            <person name="Sykes S."/>
            <person name="Heiman D."/>
            <person name="Young S."/>
            <person name="Zeng Q."/>
            <person name="Abouelleil A."/>
            <person name="Aftuck L."/>
            <person name="Bessette D."/>
            <person name="Brown A."/>
            <person name="FitzGerald M."/>
            <person name="Lui A."/>
            <person name="Macdonald J.P."/>
            <person name="Priest M."/>
            <person name="Orbach M.J."/>
            <person name="Galgiani J.N."/>
            <person name="Kirkland T.N."/>
            <person name="Cole G.T."/>
            <person name="Birren B.W."/>
            <person name="Henn M.R."/>
            <person name="Taylor J.W."/>
            <person name="Rounsley S.D."/>
        </authorList>
    </citation>
    <scope>NUCLEOTIDE SEQUENCE [LARGE SCALE GENOMIC DNA]</scope>
    <source>
        <strain evidence="3">RMSCC 757 / Silveira</strain>
    </source>
</reference>
<evidence type="ECO:0000313" key="3">
    <source>
        <dbReference type="Proteomes" id="UP000002497"/>
    </source>
</evidence>
<gene>
    <name evidence="2" type="ORF">CPSG_10175</name>
</gene>
<evidence type="ECO:0000256" key="1">
    <source>
        <dbReference type="SAM" id="MobiDB-lite"/>
    </source>
</evidence>
<feature type="compositionally biased region" description="Acidic residues" evidence="1">
    <location>
        <begin position="19"/>
        <end position="30"/>
    </location>
</feature>
<feature type="region of interest" description="Disordered" evidence="1">
    <location>
        <begin position="1"/>
        <end position="72"/>
    </location>
</feature>
<dbReference type="HOGENOM" id="CLU_067367_0_0_1"/>
<proteinExistence type="predicted"/>
<dbReference type="EMBL" id="GL636528">
    <property type="protein sequence ID" value="EFW13234.1"/>
    <property type="molecule type" value="Genomic_DNA"/>
</dbReference>
<feature type="non-terminal residue" evidence="2">
    <location>
        <position position="301"/>
    </location>
</feature>
<accession>E9DK26</accession>
<keyword evidence="3" id="KW-1185">Reference proteome</keyword>
<evidence type="ECO:0008006" key="4">
    <source>
        <dbReference type="Google" id="ProtNLM"/>
    </source>
</evidence>
<sequence>MPPRPTRRTTTTPHVADPTEVDTNVEEMNIDEGAGSSGATTSETPADDTGNGGTPLNTLDETRREETFEEKKARLQKNLADIREQNEIRRLQKQIEYEQRIANDDFPLEFPLRTRPIEESDDFDDVKPPKAPYYHGKSLGECKLWLASMRQQFRLRKSLRKAPDVVRIDWASSHFRDKPQMHWQMLGIEGEQLPTSWNEFEMWCKNDVEPEITRSRGTMQHYHDAVQRENQPIPSFFTYIAELEQDLDSLPDESFRVPFLRTKLRPIIRAELDKLQHQPKTVAELREQATLIESILGKKKQ</sequence>
<dbReference type="AlphaFoldDB" id="E9DK26"/>
<reference evidence="3" key="2">
    <citation type="submission" date="2010-03" db="EMBL/GenBank/DDBJ databases">
        <title>The genome sequence of Coccidioides posadasii strain Silveira.</title>
        <authorList>
            <consortium name="The Broad Institute Genome Sequencing Center for Infectious Disease"/>
            <person name="Neafsey D."/>
            <person name="Orbach M."/>
            <person name="Henn M.R."/>
            <person name="Cole G.T."/>
            <person name="Galgiani J."/>
            <person name="Gardner M.J."/>
            <person name="Kirkland T.N."/>
            <person name="Taylor J.W."/>
            <person name="Young S.K."/>
            <person name="Zeng Q."/>
            <person name="Koehrsen M."/>
            <person name="Alvarado L."/>
            <person name="Berlin A."/>
            <person name="Borenstein D."/>
            <person name="Chapman S.B."/>
            <person name="Chen Z."/>
            <person name="Engels R."/>
            <person name="Freedman E."/>
            <person name="Gellesch M."/>
            <person name="Goldberg J."/>
            <person name="Griggs A."/>
            <person name="Gujja S."/>
            <person name="Heilman E."/>
            <person name="Heiman D."/>
            <person name="Howarth C."/>
            <person name="Jen D."/>
            <person name="Larson L."/>
            <person name="Mehta T."/>
            <person name="Neiman D."/>
            <person name="Park D."/>
            <person name="Pearson M."/>
            <person name="Richards J."/>
            <person name="Roberts A."/>
            <person name="Saif S."/>
            <person name="Shea T."/>
            <person name="Shenoy N."/>
            <person name="Sisk P."/>
            <person name="Stolte C."/>
            <person name="Sykes S."/>
            <person name="Walk T."/>
            <person name="White J."/>
            <person name="Yandava C."/>
            <person name="Haas B."/>
            <person name="Nusbaum C."/>
            <person name="Birren B."/>
        </authorList>
    </citation>
    <scope>NUCLEOTIDE SEQUENCE [LARGE SCALE GENOMIC DNA]</scope>
    <source>
        <strain evidence="3">RMSCC 757 / Silveira</strain>
    </source>
</reference>